<proteinExistence type="predicted"/>
<gene>
    <name evidence="1" type="ORF">GGR39_002351</name>
</gene>
<organism evidence="1 2">
    <name type="scientific">Novosphingobium fluoreni</name>
    <dbReference type="NCBI Taxonomy" id="1391222"/>
    <lineage>
        <taxon>Bacteria</taxon>
        <taxon>Pseudomonadati</taxon>
        <taxon>Pseudomonadota</taxon>
        <taxon>Alphaproteobacteria</taxon>
        <taxon>Sphingomonadales</taxon>
        <taxon>Sphingomonadaceae</taxon>
        <taxon>Novosphingobium</taxon>
    </lineage>
</organism>
<evidence type="ECO:0000313" key="1">
    <source>
        <dbReference type="EMBL" id="MBB3940694.1"/>
    </source>
</evidence>
<dbReference type="AlphaFoldDB" id="A0A7W6FYP1"/>
<accession>A0A7W6FYP1</accession>
<reference evidence="1 2" key="1">
    <citation type="submission" date="2020-08" db="EMBL/GenBank/DDBJ databases">
        <title>Genomic Encyclopedia of Type Strains, Phase IV (KMG-IV): sequencing the most valuable type-strain genomes for metagenomic binning, comparative biology and taxonomic classification.</title>
        <authorList>
            <person name="Goeker M."/>
        </authorList>
    </citation>
    <scope>NUCLEOTIDE SEQUENCE [LARGE SCALE GENOMIC DNA]</scope>
    <source>
        <strain evidence="1 2">DSM 27568</strain>
    </source>
</reference>
<dbReference type="Proteomes" id="UP000561459">
    <property type="component" value="Unassembled WGS sequence"/>
</dbReference>
<keyword evidence="2" id="KW-1185">Reference proteome</keyword>
<sequence>MGRALGANAKAVAVFETTPGTVPGSGAAWGKIPFVSHSLGEERGLLPSDLLGQGREMLDPVSDVANNDGDFVVPVDVRNFGKWLKLFMGAPATTGAAGAFTHVFTSGGAALPSMSIEIGAPEVPAFSVHRGVRGNQMRIPMQRSGLLNATLSMIAIGETDPVAATVGAASPTEMAVLRFPQAVGYVKKDGVALGSVVSAGLTFSNDLEKIETIQPDGRIEDSDPGQAMMSGDIVVRFKDTLLLDAASTSPPTPVALEFGWALGAYSLIFSLPRVFLPRPKRPITGPKGIQATFNWQGSGALGHVLTATLSNDVTSY</sequence>
<dbReference type="RefSeq" id="WP_183617282.1">
    <property type="nucleotide sequence ID" value="NZ_JACIDY010000005.1"/>
</dbReference>
<comment type="caution">
    <text evidence="1">The sequence shown here is derived from an EMBL/GenBank/DDBJ whole genome shotgun (WGS) entry which is preliminary data.</text>
</comment>
<dbReference type="EMBL" id="JACIDY010000005">
    <property type="protein sequence ID" value="MBB3940694.1"/>
    <property type="molecule type" value="Genomic_DNA"/>
</dbReference>
<name>A0A7W6FYP1_9SPHN</name>
<protein>
    <submittedName>
        <fullName evidence="1">Uncharacterized protein</fullName>
    </submittedName>
</protein>
<dbReference type="Pfam" id="PF18906">
    <property type="entry name" value="Phage_tube_2"/>
    <property type="match status" value="1"/>
</dbReference>
<dbReference type="InterPro" id="IPR044000">
    <property type="entry name" value="Phage_tube_2"/>
</dbReference>
<evidence type="ECO:0000313" key="2">
    <source>
        <dbReference type="Proteomes" id="UP000561459"/>
    </source>
</evidence>